<feature type="region of interest" description="Disordered" evidence="1">
    <location>
        <begin position="1"/>
        <end position="36"/>
    </location>
</feature>
<keyword evidence="3" id="KW-1185">Reference proteome</keyword>
<accession>A0AAV7HJL2</accession>
<gene>
    <name evidence="2" type="ORF">KQX54_010998</name>
</gene>
<evidence type="ECO:0000256" key="1">
    <source>
        <dbReference type="SAM" id="MobiDB-lite"/>
    </source>
</evidence>
<proteinExistence type="predicted"/>
<organism evidence="2 3">
    <name type="scientific">Cotesia glomerata</name>
    <name type="common">Lepidopteran parasitic wasp</name>
    <name type="synonym">Apanteles glomeratus</name>
    <dbReference type="NCBI Taxonomy" id="32391"/>
    <lineage>
        <taxon>Eukaryota</taxon>
        <taxon>Metazoa</taxon>
        <taxon>Ecdysozoa</taxon>
        <taxon>Arthropoda</taxon>
        <taxon>Hexapoda</taxon>
        <taxon>Insecta</taxon>
        <taxon>Pterygota</taxon>
        <taxon>Neoptera</taxon>
        <taxon>Endopterygota</taxon>
        <taxon>Hymenoptera</taxon>
        <taxon>Apocrita</taxon>
        <taxon>Ichneumonoidea</taxon>
        <taxon>Braconidae</taxon>
        <taxon>Microgastrinae</taxon>
        <taxon>Cotesia</taxon>
    </lineage>
</organism>
<reference evidence="2 3" key="1">
    <citation type="journal article" date="2021" name="J. Hered.">
        <title>A chromosome-level genome assembly of the parasitoid wasp, Cotesia glomerata (Hymenoptera: Braconidae).</title>
        <authorList>
            <person name="Pinto B.J."/>
            <person name="Weis J.J."/>
            <person name="Gamble T."/>
            <person name="Ode P.J."/>
            <person name="Paul R."/>
            <person name="Zaspel J.M."/>
        </authorList>
    </citation>
    <scope>NUCLEOTIDE SEQUENCE [LARGE SCALE GENOMIC DNA]</scope>
    <source>
        <strain evidence="2">CgM1</strain>
    </source>
</reference>
<dbReference type="AlphaFoldDB" id="A0AAV7HJL2"/>
<sequence length="112" mass="12638">MRRKGAHKSKTVEGRVGAPEPMEKSVPSPPGISQLENEDSISTYLASQNLRLVKDTSKPWSTVDINPNTAESFRLTRLVENGDHIRIPAKPEIAWNIRRRELKAPADNRRNI</sequence>
<comment type="caution">
    <text evidence="2">The sequence shown here is derived from an EMBL/GenBank/DDBJ whole genome shotgun (WGS) entry which is preliminary data.</text>
</comment>
<evidence type="ECO:0000313" key="2">
    <source>
        <dbReference type="EMBL" id="KAH0540000.1"/>
    </source>
</evidence>
<name>A0AAV7HJL2_COTGL</name>
<evidence type="ECO:0000313" key="3">
    <source>
        <dbReference type="Proteomes" id="UP000826195"/>
    </source>
</evidence>
<protein>
    <submittedName>
        <fullName evidence="2">Uncharacterized protein</fullName>
    </submittedName>
</protein>
<dbReference type="EMBL" id="JAHXZJ010002609">
    <property type="protein sequence ID" value="KAH0540000.1"/>
    <property type="molecule type" value="Genomic_DNA"/>
</dbReference>
<dbReference type="Proteomes" id="UP000826195">
    <property type="component" value="Unassembled WGS sequence"/>
</dbReference>